<keyword evidence="2" id="KW-0677">Repeat</keyword>
<keyword evidence="6" id="KW-1185">Reference proteome</keyword>
<reference evidence="5 6" key="3">
    <citation type="submission" date="2016-01" db="EMBL/GenBank/DDBJ databases">
        <title>Madurella mycetomatis genome sequencing.</title>
        <authorList>
            <person name="Van De Sande W."/>
        </authorList>
    </citation>
    <scope>NUCLEOTIDE SEQUENCE [LARGE SCALE GENOMIC DNA]</scope>
    <source>
        <strain evidence="5">Mm55</strain>
        <strain evidence="6">mm55</strain>
    </source>
</reference>
<dbReference type="InterPro" id="IPR001680">
    <property type="entry name" value="WD40_rpt"/>
</dbReference>
<dbReference type="EMBL" id="LCTW02000452">
    <property type="protein sequence ID" value="KXX73570.1"/>
    <property type="molecule type" value="Genomic_DNA"/>
</dbReference>
<dbReference type="InterPro" id="IPR019775">
    <property type="entry name" value="WD40_repeat_CS"/>
</dbReference>
<dbReference type="PANTHER" id="PTHR22889">
    <property type="entry name" value="WD REPEAT-CONTAINING PROTEIN 89"/>
    <property type="match status" value="1"/>
</dbReference>
<dbReference type="SUPFAM" id="SSF50978">
    <property type="entry name" value="WD40 repeat-like"/>
    <property type="match status" value="1"/>
</dbReference>
<evidence type="ECO:0000256" key="3">
    <source>
        <dbReference type="PROSITE-ProRule" id="PRU00221"/>
    </source>
</evidence>
<dbReference type="InterPro" id="IPR036322">
    <property type="entry name" value="WD40_repeat_dom_sf"/>
</dbReference>
<evidence type="ECO:0000313" key="4">
    <source>
        <dbReference type="EMBL" id="KXX73570.1"/>
    </source>
</evidence>
<dbReference type="VEuPathDB" id="FungiDB:MMYC01_209204"/>
<sequence>MYQLACADGYKYPGADIYVLDILPVITGFAATASDQTLSLFDPLRLSQGPIKKIRTNHGNLITAKVYSAADSIICTAGENGTVSVWDMRRDPAIALEMRIGGNLPGLMSLACSNETNEIAAGTELANHQASILIWDLRFSSYPRIKYDEVHSDDITELSYNPSEPTLLLSGSTDGLVSVSDTTMTDEDDLVLQTFNHGSVHRAGFLNATEVYAASHDEKFALYDIAEHAAKGSATLDLGDVREVLGCQYLAGVTPKVKGAGAVVGVGSQDQEMFQLVHLARGPAGGWGLDRETAVGLPGAHGSELVRGFCFFDEQQVVFTAGEDGCVKAWRPGG</sequence>
<dbReference type="PROSITE" id="PS50082">
    <property type="entry name" value="WD_REPEATS_2"/>
    <property type="match status" value="1"/>
</dbReference>
<dbReference type="InterPro" id="IPR039328">
    <property type="entry name" value="WDR89"/>
</dbReference>
<name>A0A175VXV3_9PEZI</name>
<feature type="repeat" description="WD" evidence="3">
    <location>
        <begin position="55"/>
        <end position="96"/>
    </location>
</feature>
<dbReference type="Proteomes" id="UP000078237">
    <property type="component" value="Unassembled WGS sequence"/>
</dbReference>
<keyword evidence="1 3" id="KW-0853">WD repeat</keyword>
<evidence type="ECO:0000256" key="1">
    <source>
        <dbReference type="ARBA" id="ARBA00022574"/>
    </source>
</evidence>
<dbReference type="Pfam" id="PF00400">
    <property type="entry name" value="WD40"/>
    <property type="match status" value="2"/>
</dbReference>
<reference evidence="6" key="2">
    <citation type="submission" date="2015-06" db="EMBL/GenBank/DDBJ databases">
        <authorList>
            <person name="van de Sande W.W.J."/>
        </authorList>
    </citation>
    <scope>NUCLEOTIDE SEQUENCE [LARGE SCALE GENOMIC DNA]</scope>
    <source>
        <strain evidence="6">mm55</strain>
    </source>
</reference>
<dbReference type="PANTHER" id="PTHR22889:SF0">
    <property type="entry name" value="WD REPEAT-CONTAINING PROTEIN 89"/>
    <property type="match status" value="1"/>
</dbReference>
<dbReference type="InterPro" id="IPR015943">
    <property type="entry name" value="WD40/YVTN_repeat-like_dom_sf"/>
</dbReference>
<proteinExistence type="predicted"/>
<reference evidence="5" key="1">
    <citation type="submission" date="2015-06" db="EMBL/GenBank/DDBJ databases">
        <authorList>
            <person name="Hoefler B.C."/>
            <person name="Straight P.D."/>
        </authorList>
    </citation>
    <scope>NUCLEOTIDE SEQUENCE [LARGE SCALE GENOMIC DNA]</scope>
    <source>
        <strain evidence="5">Mm55</strain>
    </source>
</reference>
<dbReference type="Gene3D" id="2.130.10.10">
    <property type="entry name" value="YVTN repeat-like/Quinoprotein amine dehydrogenase"/>
    <property type="match status" value="1"/>
</dbReference>
<comment type="caution">
    <text evidence="5">The sequence shown here is derived from an EMBL/GenBank/DDBJ whole genome shotgun (WGS) entry which is preliminary data.</text>
</comment>
<organism evidence="5 6">
    <name type="scientific">Madurella mycetomatis</name>
    <dbReference type="NCBI Taxonomy" id="100816"/>
    <lineage>
        <taxon>Eukaryota</taxon>
        <taxon>Fungi</taxon>
        <taxon>Dikarya</taxon>
        <taxon>Ascomycota</taxon>
        <taxon>Pezizomycotina</taxon>
        <taxon>Sordariomycetes</taxon>
        <taxon>Sordariomycetidae</taxon>
        <taxon>Sordariales</taxon>
        <taxon>Sordariales incertae sedis</taxon>
        <taxon>Madurella</taxon>
    </lineage>
</organism>
<dbReference type="VEuPathDB" id="FungiDB:MMYC01_206672"/>
<evidence type="ECO:0000313" key="6">
    <source>
        <dbReference type="Proteomes" id="UP000078237"/>
    </source>
</evidence>
<dbReference type="AlphaFoldDB" id="A0A175VXV3"/>
<evidence type="ECO:0000313" key="5">
    <source>
        <dbReference type="EMBL" id="KXX75574.1"/>
    </source>
</evidence>
<evidence type="ECO:0000256" key="2">
    <source>
        <dbReference type="ARBA" id="ARBA00022737"/>
    </source>
</evidence>
<dbReference type="STRING" id="100816.A0A175VXV3"/>
<protein>
    <submittedName>
        <fullName evidence="5">WD repeat-containing protein 89</fullName>
    </submittedName>
</protein>
<dbReference type="SMART" id="SM00320">
    <property type="entry name" value="WD40"/>
    <property type="match status" value="4"/>
</dbReference>
<gene>
    <name evidence="5" type="ORF">MMYC01_206672</name>
    <name evidence="4" type="ORF">MMYC01_209204</name>
</gene>
<dbReference type="EMBL" id="LCTW02000261">
    <property type="protein sequence ID" value="KXX75574.1"/>
    <property type="molecule type" value="Genomic_DNA"/>
</dbReference>
<dbReference type="PROSITE" id="PS00678">
    <property type="entry name" value="WD_REPEATS_1"/>
    <property type="match status" value="1"/>
</dbReference>
<accession>A0A175VXV3</accession>
<dbReference type="OrthoDB" id="25131at2759"/>